<evidence type="ECO:0000313" key="2">
    <source>
        <dbReference type="EMBL" id="KAK9273086.1"/>
    </source>
</evidence>
<dbReference type="Proteomes" id="UP001415857">
    <property type="component" value="Unassembled WGS sequence"/>
</dbReference>
<dbReference type="EMBL" id="JBBPBK010000012">
    <property type="protein sequence ID" value="KAK9273086.1"/>
    <property type="molecule type" value="Genomic_DNA"/>
</dbReference>
<proteinExistence type="predicted"/>
<gene>
    <name evidence="2" type="ORF">L1049_017893</name>
</gene>
<feature type="compositionally biased region" description="Low complexity" evidence="1">
    <location>
        <begin position="49"/>
        <end position="59"/>
    </location>
</feature>
<evidence type="ECO:0000313" key="3">
    <source>
        <dbReference type="Proteomes" id="UP001415857"/>
    </source>
</evidence>
<dbReference type="AlphaFoldDB" id="A0AAP0NJK2"/>
<protein>
    <submittedName>
        <fullName evidence="2">Uncharacterized protein</fullName>
    </submittedName>
</protein>
<keyword evidence="3" id="KW-1185">Reference proteome</keyword>
<name>A0AAP0NJK2_LIQFO</name>
<comment type="caution">
    <text evidence="2">The sequence shown here is derived from an EMBL/GenBank/DDBJ whole genome shotgun (WGS) entry which is preliminary data.</text>
</comment>
<sequence>MALELLIKKEVPASVALAKAKKVLQMQKDLSEKLKKFPWAPASSTSDGSPQLKLPAPAAASLKPPASTVAALPEITTIPNYEAVKCAQELLPRWDFTRNQIFLLS</sequence>
<organism evidence="2 3">
    <name type="scientific">Liquidambar formosana</name>
    <name type="common">Formosan gum</name>
    <dbReference type="NCBI Taxonomy" id="63359"/>
    <lineage>
        <taxon>Eukaryota</taxon>
        <taxon>Viridiplantae</taxon>
        <taxon>Streptophyta</taxon>
        <taxon>Embryophyta</taxon>
        <taxon>Tracheophyta</taxon>
        <taxon>Spermatophyta</taxon>
        <taxon>Magnoliopsida</taxon>
        <taxon>eudicotyledons</taxon>
        <taxon>Gunneridae</taxon>
        <taxon>Pentapetalae</taxon>
        <taxon>Saxifragales</taxon>
        <taxon>Altingiaceae</taxon>
        <taxon>Liquidambar</taxon>
    </lineage>
</organism>
<evidence type="ECO:0000256" key="1">
    <source>
        <dbReference type="SAM" id="MobiDB-lite"/>
    </source>
</evidence>
<accession>A0AAP0NJK2</accession>
<reference evidence="2 3" key="1">
    <citation type="journal article" date="2024" name="Plant J.">
        <title>Genome sequences and population genomics reveal climatic adaptation and genomic divergence between two closely related sweetgum species.</title>
        <authorList>
            <person name="Xu W.Q."/>
            <person name="Ren C.Q."/>
            <person name="Zhang X.Y."/>
            <person name="Comes H.P."/>
            <person name="Liu X.H."/>
            <person name="Li Y.G."/>
            <person name="Kettle C.J."/>
            <person name="Jalonen R."/>
            <person name="Gaisberger H."/>
            <person name="Ma Y.Z."/>
            <person name="Qiu Y.X."/>
        </authorList>
    </citation>
    <scope>NUCLEOTIDE SEQUENCE [LARGE SCALE GENOMIC DNA]</scope>
    <source>
        <strain evidence="2">Hangzhou</strain>
    </source>
</reference>
<feature type="region of interest" description="Disordered" evidence="1">
    <location>
        <begin position="38"/>
        <end position="59"/>
    </location>
</feature>